<feature type="coiled-coil region" evidence="1">
    <location>
        <begin position="77"/>
        <end position="104"/>
    </location>
</feature>
<sequence length="155" mass="18536">MTPDQMAELKNQVRPRKRPTASKPIKSKERVMSDSELLSLRDELDKIIELKKIPPQSDVVFSQQYIMTNRERKPMMIKDLCEKLHEEEKERKEKKNEWQNSTDKEERVSWVWDMHPNVKQFYAEMETPSLRKNHPVLDSGVVTSEDRKLLRDMKL</sequence>
<reference evidence="3" key="1">
    <citation type="submission" date="2022-01" db="UniProtKB">
        <authorList>
            <consortium name="EnsemblMetazoa"/>
        </authorList>
    </citation>
    <scope>IDENTIFICATION</scope>
</reference>
<proteinExistence type="predicted"/>
<evidence type="ECO:0000256" key="1">
    <source>
        <dbReference type="SAM" id="Coils"/>
    </source>
</evidence>
<keyword evidence="1" id="KW-0175">Coiled coil</keyword>
<name>A0A8I6TEB4_CIMLE</name>
<keyword evidence="4" id="KW-1185">Reference proteome</keyword>
<dbReference type="AlphaFoldDB" id="A0A8I6TEB4"/>
<dbReference type="EnsemblMetazoa" id="XM_014393650.1">
    <property type="protein sequence ID" value="XP_014249136.1"/>
    <property type="gene ID" value="LOC106666449"/>
</dbReference>
<evidence type="ECO:0000313" key="3">
    <source>
        <dbReference type="EnsemblMetazoa" id="XP_014249136.1"/>
    </source>
</evidence>
<protein>
    <submittedName>
        <fullName evidence="3">Uncharacterized protein</fullName>
    </submittedName>
</protein>
<dbReference type="Proteomes" id="UP000494040">
    <property type="component" value="Unassembled WGS sequence"/>
</dbReference>
<organism evidence="3 4">
    <name type="scientific">Cimex lectularius</name>
    <name type="common">Bed bug</name>
    <name type="synonym">Acanthia lectularia</name>
    <dbReference type="NCBI Taxonomy" id="79782"/>
    <lineage>
        <taxon>Eukaryota</taxon>
        <taxon>Metazoa</taxon>
        <taxon>Ecdysozoa</taxon>
        <taxon>Arthropoda</taxon>
        <taxon>Hexapoda</taxon>
        <taxon>Insecta</taxon>
        <taxon>Pterygota</taxon>
        <taxon>Neoptera</taxon>
        <taxon>Paraneoptera</taxon>
        <taxon>Hemiptera</taxon>
        <taxon>Heteroptera</taxon>
        <taxon>Panheteroptera</taxon>
        <taxon>Cimicomorpha</taxon>
        <taxon>Cimicidae</taxon>
        <taxon>Cimex</taxon>
    </lineage>
</organism>
<evidence type="ECO:0000256" key="2">
    <source>
        <dbReference type="SAM" id="MobiDB-lite"/>
    </source>
</evidence>
<accession>A0A8I6TEB4</accession>
<dbReference type="RefSeq" id="XP_014249136.1">
    <property type="nucleotide sequence ID" value="XM_014393650.1"/>
</dbReference>
<evidence type="ECO:0000313" key="4">
    <source>
        <dbReference type="Proteomes" id="UP000494040"/>
    </source>
</evidence>
<feature type="region of interest" description="Disordered" evidence="2">
    <location>
        <begin position="1"/>
        <end position="30"/>
    </location>
</feature>
<dbReference type="GeneID" id="106666449"/>
<dbReference type="KEGG" id="clec:106666449"/>